<evidence type="ECO:0000256" key="1">
    <source>
        <dbReference type="ARBA" id="ARBA00022443"/>
    </source>
</evidence>
<dbReference type="InterPro" id="IPR001452">
    <property type="entry name" value="SH3_domain"/>
</dbReference>
<reference evidence="5 6" key="1">
    <citation type="journal article" date="2016" name="Genome Biol. Evol.">
        <title>Divergent and convergent evolution of fungal pathogenicity.</title>
        <authorList>
            <person name="Shang Y."/>
            <person name="Xiao G."/>
            <person name="Zheng P."/>
            <person name="Cen K."/>
            <person name="Zhan S."/>
            <person name="Wang C."/>
        </authorList>
    </citation>
    <scope>NUCLEOTIDE SEQUENCE [LARGE SCALE GENOMIC DNA]</scope>
    <source>
        <strain evidence="5 6">RCEF 1005</strain>
    </source>
</reference>
<dbReference type="InterPro" id="IPR036028">
    <property type="entry name" value="SH3-like_dom_sf"/>
</dbReference>
<feature type="compositionally biased region" description="Pro residues" evidence="3">
    <location>
        <begin position="134"/>
        <end position="143"/>
    </location>
</feature>
<feature type="compositionally biased region" description="Pro residues" evidence="3">
    <location>
        <begin position="569"/>
        <end position="579"/>
    </location>
</feature>
<name>A0A168GGG4_CORDF</name>
<feature type="compositionally biased region" description="Basic and acidic residues" evidence="3">
    <location>
        <begin position="515"/>
        <end position="533"/>
    </location>
</feature>
<feature type="compositionally biased region" description="Basic and acidic residues" evidence="3">
    <location>
        <begin position="253"/>
        <end position="264"/>
    </location>
</feature>
<feature type="compositionally biased region" description="Pro residues" evidence="3">
    <location>
        <begin position="797"/>
        <end position="819"/>
    </location>
</feature>
<feature type="region of interest" description="Disordered" evidence="3">
    <location>
        <begin position="877"/>
        <end position="921"/>
    </location>
</feature>
<feature type="compositionally biased region" description="Pro residues" evidence="3">
    <location>
        <begin position="698"/>
        <end position="724"/>
    </location>
</feature>
<feature type="compositionally biased region" description="Pro residues" evidence="3">
    <location>
        <begin position="833"/>
        <end position="842"/>
    </location>
</feature>
<dbReference type="PANTHER" id="PTHR46026:SF1">
    <property type="entry name" value="RHO-TYPE GUANINE NUCLEOTIDE EXCHANGE FACTOR, ISOFORM F"/>
    <property type="match status" value="1"/>
</dbReference>
<dbReference type="STRING" id="1081108.A0A168GGG4"/>
<organism evidence="5 6">
    <name type="scientific">Akanthomyces lecanii RCEF 1005</name>
    <dbReference type="NCBI Taxonomy" id="1081108"/>
    <lineage>
        <taxon>Eukaryota</taxon>
        <taxon>Fungi</taxon>
        <taxon>Dikarya</taxon>
        <taxon>Ascomycota</taxon>
        <taxon>Pezizomycotina</taxon>
        <taxon>Sordariomycetes</taxon>
        <taxon>Hypocreomycetidae</taxon>
        <taxon>Hypocreales</taxon>
        <taxon>Cordycipitaceae</taxon>
        <taxon>Akanthomyces</taxon>
        <taxon>Cordyceps confragosa</taxon>
    </lineage>
</organism>
<evidence type="ECO:0000256" key="3">
    <source>
        <dbReference type="SAM" id="MobiDB-lite"/>
    </source>
</evidence>
<dbReference type="Pfam" id="PF25459">
    <property type="entry name" value="AIM3_BBC1_C"/>
    <property type="match status" value="1"/>
</dbReference>
<evidence type="ECO:0000259" key="4">
    <source>
        <dbReference type="PROSITE" id="PS50002"/>
    </source>
</evidence>
<dbReference type="InterPro" id="IPR057402">
    <property type="entry name" value="AIM3_BBC1_C"/>
</dbReference>
<dbReference type="EMBL" id="AZHF01000004">
    <property type="protein sequence ID" value="OAA76460.1"/>
    <property type="molecule type" value="Genomic_DNA"/>
</dbReference>
<dbReference type="Gene3D" id="2.30.30.40">
    <property type="entry name" value="SH3 Domains"/>
    <property type="match status" value="1"/>
</dbReference>
<evidence type="ECO:0000313" key="5">
    <source>
        <dbReference type="EMBL" id="OAA76460.1"/>
    </source>
</evidence>
<feature type="compositionally biased region" description="Acidic residues" evidence="3">
    <location>
        <begin position="586"/>
        <end position="599"/>
    </location>
</feature>
<feature type="compositionally biased region" description="Acidic residues" evidence="3">
    <location>
        <begin position="408"/>
        <end position="421"/>
    </location>
</feature>
<dbReference type="OrthoDB" id="207120at2759"/>
<dbReference type="Proteomes" id="UP000076881">
    <property type="component" value="Unassembled WGS sequence"/>
</dbReference>
<dbReference type="CDD" id="cd11887">
    <property type="entry name" value="SH3_Bbc1"/>
    <property type="match status" value="1"/>
</dbReference>
<comment type="caution">
    <text evidence="5">The sequence shown here is derived from an EMBL/GenBank/DDBJ whole genome shotgun (WGS) entry which is preliminary data.</text>
</comment>
<feature type="region of interest" description="Disordered" evidence="3">
    <location>
        <begin position="57"/>
        <end position="865"/>
    </location>
</feature>
<keyword evidence="1 2" id="KW-0728">SH3 domain</keyword>
<feature type="compositionally biased region" description="Low complexity" evidence="3">
    <location>
        <begin position="83"/>
        <end position="94"/>
    </location>
</feature>
<feature type="compositionally biased region" description="Pro residues" evidence="3">
    <location>
        <begin position="614"/>
        <end position="642"/>
    </location>
</feature>
<accession>A0A168GGG4</accession>
<dbReference type="PROSITE" id="PS50002">
    <property type="entry name" value="SH3"/>
    <property type="match status" value="1"/>
</dbReference>
<feature type="compositionally biased region" description="Basic and acidic residues" evidence="3">
    <location>
        <begin position="114"/>
        <end position="133"/>
    </location>
</feature>
<dbReference type="SUPFAM" id="SSF50044">
    <property type="entry name" value="SH3-domain"/>
    <property type="match status" value="1"/>
</dbReference>
<dbReference type="Pfam" id="PF07653">
    <property type="entry name" value="SH3_2"/>
    <property type="match status" value="1"/>
</dbReference>
<feature type="compositionally biased region" description="Acidic residues" evidence="3">
    <location>
        <begin position="455"/>
        <end position="473"/>
    </location>
</feature>
<feature type="compositionally biased region" description="Polar residues" evidence="3">
    <location>
        <begin position="902"/>
        <end position="916"/>
    </location>
</feature>
<feature type="compositionally biased region" description="Acidic residues" evidence="3">
    <location>
        <begin position="747"/>
        <end position="761"/>
    </location>
</feature>
<dbReference type="AlphaFoldDB" id="A0A168GGG4"/>
<dbReference type="PANTHER" id="PTHR46026">
    <property type="entry name" value="RHO-TYPE GUANINE NUCLEOTIDE EXCHANGE FACTOR, ISOFORM F"/>
    <property type="match status" value="1"/>
</dbReference>
<feature type="compositionally biased region" description="Low complexity" evidence="3">
    <location>
        <begin position="201"/>
        <end position="216"/>
    </location>
</feature>
<evidence type="ECO:0000256" key="2">
    <source>
        <dbReference type="PROSITE-ProRule" id="PRU00192"/>
    </source>
</evidence>
<feature type="compositionally biased region" description="Basic and acidic residues" evidence="3">
    <location>
        <begin position="442"/>
        <end position="451"/>
    </location>
</feature>
<dbReference type="InterPro" id="IPR035552">
    <property type="entry name" value="Mti1_SH3"/>
</dbReference>
<feature type="compositionally biased region" description="Low complexity" evidence="3">
    <location>
        <begin position="303"/>
        <end position="312"/>
    </location>
</feature>
<evidence type="ECO:0000313" key="6">
    <source>
        <dbReference type="Proteomes" id="UP000076881"/>
    </source>
</evidence>
<proteinExistence type="predicted"/>
<feature type="domain" description="SH3" evidence="4">
    <location>
        <begin position="2"/>
        <end position="66"/>
    </location>
</feature>
<dbReference type="SMART" id="SM00326">
    <property type="entry name" value="SH3"/>
    <property type="match status" value="1"/>
</dbReference>
<keyword evidence="6" id="KW-1185">Reference proteome</keyword>
<gene>
    <name evidence="5" type="ORF">LEL_06144</name>
</gene>
<sequence>MAAPFRVKALFEYTSPHEDDLNFPIGQVIAVTDEEDPEWYGGEYVDEDGVKKEGIFPRNFVEKFEPTPPPRPTRTRTKKADDAPVQQQPESEQPAPAPAPIATPRTLAAPPPAPKDEPEPEHEQEVEATKLPEPRSPTVPVPVPSAAAAMQPKGPATKTEQPPKPAPREESAAAPAPVPKPKPSGPPPVAEKPSSFKDRIAAFNKPAAAPVAPFKPGSLGGSSFIKKPFVPPPPSRDAYVPIPREQATQKIYRRSEDPEIREQENQNQEQAEKAGLFPAETKQEVADEEEEQPKPTSLKERIALLAKQQQEQAQRHADAAAKREKPKKPVKKKPEVPVAEPTEDADDADFVPLERKDTETTIGRTSLEEQAPAQAPPPPRRKASRGPAAESPHDGNEADMSGAGDTTEGQDDTSEREDVEEEPHHRAPEVAPTSPSLSRVPTARDDIRKVAAEPQGEDEGEEEAEEEEEEDVDPEVRRKEELRARMAKMSGGMGFHGMFGAPMPPGGGGGLPKRSKPEQALKEDTESRADDSQRSAPPVPTPMALPGLGGPRKSQERETEQEEDDKPAPSLPSPPPVPRRAPAVPDTEDADAEQDESDDRDITPGPASRSEAPRGPPPVPGGRPAPPPVPSEPPRPPVPAPAPDIKSPTEGSESDDELSAGRDQSDAALAQSPRLPVRSPPLSPRYEEPPSANKRNSRPPPPIPGVAPMLPPATGRPPPPPPPGGLSRQSTADVPMPPPRPVLAGEEAGEESTEYEGDYDTDIASSAPHKDALKAHARDSSVDDSLLQSPTTEIPQSRPPPIPPNSPPRAVPPPVPPVAPVENKRRSVDAPRAAPPPPPPAAGPSSEDYDPHNYASPTIGAGSSKTPKIEEEAYFADTAASPVATPTTERRPLPPAGARTGGRQSMEGTRTSTSNRRSMDLHRPSFEPGFIANDVDLGVQSGWWKQANQLPPVLQGRRDIFFESEESTTNNQGAKTIITREIFILYQDYSQTVITVHFDPYDPADVELDQKHEGPPRTLRQDEMEDFHDRFGRHILEAASAKKDAVVGDGSPQGLILELLRPLKGALWPVGTRAYGALVYANMANASTQQHDVIRPGDIVSFRNSKFQGKHGAMHAKYSAEVGKPDHVAIVAEWDGTKKKLRAWEQGRENKKVKMESYKLDDLRSGEVKVWRVVARNWVGWNSQP</sequence>
<feature type="compositionally biased region" description="Pro residues" evidence="3">
    <location>
        <begin position="176"/>
        <end position="190"/>
    </location>
</feature>
<protein>
    <submittedName>
        <fullName evidence="5">SH3 domain protein</fullName>
    </submittedName>
</protein>
<feature type="compositionally biased region" description="Basic and acidic residues" evidence="3">
    <location>
        <begin position="474"/>
        <end position="484"/>
    </location>
</feature>
<feature type="compositionally biased region" description="Basic and acidic residues" evidence="3">
    <location>
        <begin position="768"/>
        <end position="781"/>
    </location>
</feature>
<feature type="compositionally biased region" description="Basic and acidic residues" evidence="3">
    <location>
        <begin position="313"/>
        <end position="323"/>
    </location>
</feature>